<feature type="signal peptide" evidence="1">
    <location>
        <begin position="1"/>
        <end position="21"/>
    </location>
</feature>
<evidence type="ECO:0000313" key="3">
    <source>
        <dbReference type="Proteomes" id="UP001283361"/>
    </source>
</evidence>
<dbReference type="AlphaFoldDB" id="A0AAE1E6S9"/>
<sequence>MKGHFSCLILLLCLALSKVKCAPAAEVEVGKEKRSEHDCLVYGHRFRHGEVFSIPGYSHCLRYLCQHGGWTFHQEACEVDGQCHPVGSTFSRDCVTYRCEKTNNWYQAKSIETLCKDANGSCRREYETFPYVVQGIRYNRCQCIVSSGGYIRYSCGRQ</sequence>
<reference evidence="2" key="1">
    <citation type="journal article" date="2023" name="G3 (Bethesda)">
        <title>A reference genome for the long-term kleptoplast-retaining sea slug Elysia crispata morphotype clarki.</title>
        <authorList>
            <person name="Eastman K.E."/>
            <person name="Pendleton A.L."/>
            <person name="Shaikh M.A."/>
            <person name="Suttiyut T."/>
            <person name="Ogas R."/>
            <person name="Tomko P."/>
            <person name="Gavelis G."/>
            <person name="Widhalm J.R."/>
            <person name="Wisecaver J.H."/>
        </authorList>
    </citation>
    <scope>NUCLEOTIDE SEQUENCE</scope>
    <source>
        <strain evidence="2">ECLA1</strain>
    </source>
</reference>
<keyword evidence="3" id="KW-1185">Reference proteome</keyword>
<name>A0AAE1E6S9_9GAST</name>
<dbReference type="EMBL" id="JAWDGP010001020">
    <property type="protein sequence ID" value="KAK3795675.1"/>
    <property type="molecule type" value="Genomic_DNA"/>
</dbReference>
<evidence type="ECO:0000313" key="2">
    <source>
        <dbReference type="EMBL" id="KAK3795675.1"/>
    </source>
</evidence>
<accession>A0AAE1E6S9</accession>
<keyword evidence="1" id="KW-0732">Signal</keyword>
<proteinExistence type="predicted"/>
<dbReference type="Proteomes" id="UP001283361">
    <property type="component" value="Unassembled WGS sequence"/>
</dbReference>
<gene>
    <name evidence="2" type="ORF">RRG08_055192</name>
</gene>
<feature type="chain" id="PRO_5042043028" evidence="1">
    <location>
        <begin position="22"/>
        <end position="158"/>
    </location>
</feature>
<protein>
    <submittedName>
        <fullName evidence="2">Uncharacterized protein</fullName>
    </submittedName>
</protein>
<evidence type="ECO:0000256" key="1">
    <source>
        <dbReference type="SAM" id="SignalP"/>
    </source>
</evidence>
<organism evidence="2 3">
    <name type="scientific">Elysia crispata</name>
    <name type="common">lettuce slug</name>
    <dbReference type="NCBI Taxonomy" id="231223"/>
    <lineage>
        <taxon>Eukaryota</taxon>
        <taxon>Metazoa</taxon>
        <taxon>Spiralia</taxon>
        <taxon>Lophotrochozoa</taxon>
        <taxon>Mollusca</taxon>
        <taxon>Gastropoda</taxon>
        <taxon>Heterobranchia</taxon>
        <taxon>Euthyneura</taxon>
        <taxon>Panpulmonata</taxon>
        <taxon>Sacoglossa</taxon>
        <taxon>Placobranchoidea</taxon>
        <taxon>Plakobranchidae</taxon>
        <taxon>Elysia</taxon>
    </lineage>
</organism>
<comment type="caution">
    <text evidence="2">The sequence shown here is derived from an EMBL/GenBank/DDBJ whole genome shotgun (WGS) entry which is preliminary data.</text>
</comment>